<organism evidence="2 3">
    <name type="scientific">Plakobranchus ocellatus</name>
    <dbReference type="NCBI Taxonomy" id="259542"/>
    <lineage>
        <taxon>Eukaryota</taxon>
        <taxon>Metazoa</taxon>
        <taxon>Spiralia</taxon>
        <taxon>Lophotrochozoa</taxon>
        <taxon>Mollusca</taxon>
        <taxon>Gastropoda</taxon>
        <taxon>Heterobranchia</taxon>
        <taxon>Euthyneura</taxon>
        <taxon>Panpulmonata</taxon>
        <taxon>Sacoglossa</taxon>
        <taxon>Placobranchoidea</taxon>
        <taxon>Plakobranchidae</taxon>
        <taxon>Plakobranchus</taxon>
    </lineage>
</organism>
<feature type="region of interest" description="Disordered" evidence="1">
    <location>
        <begin position="142"/>
        <end position="232"/>
    </location>
</feature>
<evidence type="ECO:0000313" key="3">
    <source>
        <dbReference type="Proteomes" id="UP000735302"/>
    </source>
</evidence>
<proteinExistence type="predicted"/>
<sequence>MIASTKLRILEGEFISRFSTVVMKTRSFEAVDELKYEKLNVKNFKTAAHPVDAIVARKRMVKISIRKPLTSCIREADNKDGRSSLARRGVGSTVACESALRYAGTLLSWVRAPLPVPWPGGGPESLRSPCCGLAINKKLKNSNPCTSTSQKGHCSPYQAQQKGPRFSHMPSHPHASARRSTESHPIGAELSHKQGCCPRPELHPSTASTPPIIWDDSTNQWRQSHGSKFLPI</sequence>
<feature type="compositionally biased region" description="Polar residues" evidence="1">
    <location>
        <begin position="142"/>
        <end position="161"/>
    </location>
</feature>
<reference evidence="2 3" key="1">
    <citation type="journal article" date="2021" name="Elife">
        <title>Chloroplast acquisition without the gene transfer in kleptoplastic sea slugs, Plakobranchus ocellatus.</title>
        <authorList>
            <person name="Maeda T."/>
            <person name="Takahashi S."/>
            <person name="Yoshida T."/>
            <person name="Shimamura S."/>
            <person name="Takaki Y."/>
            <person name="Nagai Y."/>
            <person name="Toyoda A."/>
            <person name="Suzuki Y."/>
            <person name="Arimoto A."/>
            <person name="Ishii H."/>
            <person name="Satoh N."/>
            <person name="Nishiyama T."/>
            <person name="Hasebe M."/>
            <person name="Maruyama T."/>
            <person name="Minagawa J."/>
            <person name="Obokata J."/>
            <person name="Shigenobu S."/>
        </authorList>
    </citation>
    <scope>NUCLEOTIDE SEQUENCE [LARGE SCALE GENOMIC DNA]</scope>
</reference>
<feature type="compositionally biased region" description="Polar residues" evidence="1">
    <location>
        <begin position="216"/>
        <end position="226"/>
    </location>
</feature>
<gene>
    <name evidence="2" type="ORF">PoB_005689100</name>
</gene>
<dbReference type="EMBL" id="BLXT01006233">
    <property type="protein sequence ID" value="GFO30386.1"/>
    <property type="molecule type" value="Genomic_DNA"/>
</dbReference>
<keyword evidence="3" id="KW-1185">Reference proteome</keyword>
<comment type="caution">
    <text evidence="2">The sequence shown here is derived from an EMBL/GenBank/DDBJ whole genome shotgun (WGS) entry which is preliminary data.</text>
</comment>
<dbReference type="Proteomes" id="UP000735302">
    <property type="component" value="Unassembled WGS sequence"/>
</dbReference>
<accession>A0AAV4C4Z7</accession>
<protein>
    <submittedName>
        <fullName evidence="2">Uncharacterized protein</fullName>
    </submittedName>
</protein>
<evidence type="ECO:0000313" key="2">
    <source>
        <dbReference type="EMBL" id="GFO30386.1"/>
    </source>
</evidence>
<evidence type="ECO:0000256" key="1">
    <source>
        <dbReference type="SAM" id="MobiDB-lite"/>
    </source>
</evidence>
<name>A0AAV4C4Z7_9GAST</name>
<dbReference type="AlphaFoldDB" id="A0AAV4C4Z7"/>